<name>A0A840TPJ0_9BACT</name>
<dbReference type="PANTHER" id="PTHR44103:SF1">
    <property type="entry name" value="PROPROTEIN CONVERTASE P"/>
    <property type="match status" value="1"/>
</dbReference>
<dbReference type="RefSeq" id="WP_184169294.1">
    <property type="nucleotide sequence ID" value="NZ_JACHGF010000001.1"/>
</dbReference>
<dbReference type="AlphaFoldDB" id="A0A840TPJ0"/>
<evidence type="ECO:0000313" key="2">
    <source>
        <dbReference type="Proteomes" id="UP000557307"/>
    </source>
</evidence>
<accession>A0A840TPJ0</accession>
<dbReference type="SUPFAM" id="SSF69318">
    <property type="entry name" value="Integrin alpha N-terminal domain"/>
    <property type="match status" value="1"/>
</dbReference>
<dbReference type="EMBL" id="JACHGF010000001">
    <property type="protein sequence ID" value="MBB5281938.1"/>
    <property type="molecule type" value="Genomic_DNA"/>
</dbReference>
<reference evidence="1 2" key="1">
    <citation type="submission" date="2020-08" db="EMBL/GenBank/DDBJ databases">
        <title>Genomic Encyclopedia of Type Strains, Phase IV (KMG-IV): sequencing the most valuable type-strain genomes for metagenomic binning, comparative biology and taxonomic classification.</title>
        <authorList>
            <person name="Goeker M."/>
        </authorList>
    </citation>
    <scope>NUCLEOTIDE SEQUENCE [LARGE SCALE GENOMIC DNA]</scope>
    <source>
        <strain evidence="1 2">DSM 105074</strain>
    </source>
</reference>
<dbReference type="Gene3D" id="2.130.10.130">
    <property type="entry name" value="Integrin alpha, N-terminal"/>
    <property type="match status" value="1"/>
</dbReference>
<evidence type="ECO:0008006" key="3">
    <source>
        <dbReference type="Google" id="ProtNLM"/>
    </source>
</evidence>
<sequence>MQKIVIGLVLWLALFGKKDALGQTGTPESGKPLKSTLPYDRFALPSVNGFLLGMARANADKYPDLFISSDRYNPGTYYHAFEKYSPEGVPVFSEPKKIAVPFEQEAYGRSVLLENSRGEAYGFWAVGQALHYGKFQKSTLDFSAPKPIAIHGLPRGFGRFGVIELAPSRYLFLFTVADSAYQEHPDPAVRHARRAYGPEGFWQNPLPKSGMYGAFVSSLDSPVLNVKPLTSLDQTYFSLEGYTLYTFRGQKYLLCGTTLGNLHAYRIDEHTETLGEATYLVNPRGLMHRNPAIHGYLAFFDGPGAKGLIVSSEGGIYFYKAEDKQLSNGALVFAEPVHLLQTHPDLYGSSLVVPTLTDWDGDGDLDIISGTSLGLIYFFENRGNDAHPKFHSPVAVEAGGYAIHIQPGYNQSVQGPVESRWGYSCPTVYDWNGDGLPDLLTGDSRGKFNIYVNTGTREKPYLQPERPLYVDGLDLHGTWRVQPGVGQLGDRNAYICLDTDDEFHLYWQLDTYNLQDGGKLTIGDSIPIRANWKKGGETGRSKIVLVDWDQDGVKDLLVGTPRYATIPEPTRGLPYRLPENGAAVLFLRNAGTEARPVYEYPVAVQFKNERINKGQHACSPTVGYLGPGNSLNLLVGDETGRFYFYQREDLQWTK</sequence>
<keyword evidence="2" id="KW-1185">Reference proteome</keyword>
<dbReference type="PANTHER" id="PTHR44103">
    <property type="entry name" value="PROPROTEIN CONVERTASE P"/>
    <property type="match status" value="1"/>
</dbReference>
<gene>
    <name evidence="1" type="ORF">HNQ92_000059</name>
</gene>
<comment type="caution">
    <text evidence="1">The sequence shown here is derived from an EMBL/GenBank/DDBJ whole genome shotgun (WGS) entry which is preliminary data.</text>
</comment>
<protein>
    <recommendedName>
        <fullName evidence="3">VCBS repeat-containing protein</fullName>
    </recommendedName>
</protein>
<proteinExistence type="predicted"/>
<dbReference type="InterPro" id="IPR028994">
    <property type="entry name" value="Integrin_alpha_N"/>
</dbReference>
<organism evidence="1 2">
    <name type="scientific">Rhabdobacter roseus</name>
    <dbReference type="NCBI Taxonomy" id="1655419"/>
    <lineage>
        <taxon>Bacteria</taxon>
        <taxon>Pseudomonadati</taxon>
        <taxon>Bacteroidota</taxon>
        <taxon>Cytophagia</taxon>
        <taxon>Cytophagales</taxon>
        <taxon>Cytophagaceae</taxon>
        <taxon>Rhabdobacter</taxon>
    </lineage>
</organism>
<dbReference type="Proteomes" id="UP000557307">
    <property type="component" value="Unassembled WGS sequence"/>
</dbReference>
<evidence type="ECO:0000313" key="1">
    <source>
        <dbReference type="EMBL" id="MBB5281938.1"/>
    </source>
</evidence>